<gene>
    <name evidence="2" type="ORF">COU90_01755</name>
</gene>
<evidence type="ECO:0000313" key="3">
    <source>
        <dbReference type="Proteomes" id="UP000229098"/>
    </source>
</evidence>
<protein>
    <recommendedName>
        <fullName evidence="1">DUF306 domain-containing protein</fullName>
    </recommendedName>
</protein>
<proteinExistence type="predicted"/>
<sequence>MLTYTYMKKIILFFVLAGIVFGGWYVYTHIASPETVMSVSDPLNATYVIAGESFTLVDGLAEKEIAPGSASKKVVRYFGNELYKDLNDDGREDVVFLLTQETGGSGVFFYAVAALNMETGYVGSEGIFLGDRIAPQTTEPGTGKIVIINYADRAPGEAFAVQPSYAKSLYILLDPNTMQFGEVVQQFEGEADPSRMTLDMNVWTWIKTVYNNDTELVPRNPEAFTISFANGEFSATTDCNAMIGQYKVEGDTITFGDIASTKKFCEESQEQEFASMLRDTGSFFFTSKGELIFNLVFDGGSVLFR</sequence>
<name>A0A2M8KX85_9BACT</name>
<evidence type="ECO:0000313" key="2">
    <source>
        <dbReference type="EMBL" id="PJE64545.1"/>
    </source>
</evidence>
<dbReference type="PANTHER" id="PTHR35535">
    <property type="entry name" value="HEAT SHOCK PROTEIN HSLJ"/>
    <property type="match status" value="1"/>
</dbReference>
<dbReference type="Proteomes" id="UP000229098">
    <property type="component" value="Unassembled WGS sequence"/>
</dbReference>
<feature type="domain" description="DUF306" evidence="1">
    <location>
        <begin position="219"/>
        <end position="291"/>
    </location>
</feature>
<dbReference type="Gene3D" id="2.40.128.270">
    <property type="match status" value="1"/>
</dbReference>
<dbReference type="AlphaFoldDB" id="A0A2M8KX85"/>
<dbReference type="InterPro" id="IPR038670">
    <property type="entry name" value="HslJ-like_sf"/>
</dbReference>
<organism evidence="2 3">
    <name type="scientific">Candidatus Ryanbacteria bacterium CG10_big_fil_rev_8_21_14_0_10_43_42</name>
    <dbReference type="NCBI Taxonomy" id="1974864"/>
    <lineage>
        <taxon>Bacteria</taxon>
        <taxon>Candidatus Ryaniibacteriota</taxon>
    </lineage>
</organism>
<accession>A0A2M8KX85</accession>
<evidence type="ECO:0000259" key="1">
    <source>
        <dbReference type="Pfam" id="PF03724"/>
    </source>
</evidence>
<dbReference type="InterPro" id="IPR005184">
    <property type="entry name" value="DUF306_Meta_HslJ"/>
</dbReference>
<dbReference type="EMBL" id="PFEF01000005">
    <property type="protein sequence ID" value="PJE64545.1"/>
    <property type="molecule type" value="Genomic_DNA"/>
</dbReference>
<reference evidence="3" key="1">
    <citation type="submission" date="2017-09" db="EMBL/GenBank/DDBJ databases">
        <title>Depth-based differentiation of microbial function through sediment-hosted aquifers and enrichment of novel symbionts in the deep terrestrial subsurface.</title>
        <authorList>
            <person name="Probst A.J."/>
            <person name="Ladd B."/>
            <person name="Jarett J.K."/>
            <person name="Geller-Mcgrath D.E."/>
            <person name="Sieber C.M.K."/>
            <person name="Emerson J.B."/>
            <person name="Anantharaman K."/>
            <person name="Thomas B.C."/>
            <person name="Malmstrom R."/>
            <person name="Stieglmeier M."/>
            <person name="Klingl A."/>
            <person name="Woyke T."/>
            <person name="Ryan C.M."/>
            <person name="Banfield J.F."/>
        </authorList>
    </citation>
    <scope>NUCLEOTIDE SEQUENCE [LARGE SCALE GENOMIC DNA]</scope>
</reference>
<dbReference type="InterPro" id="IPR053147">
    <property type="entry name" value="Hsp_HslJ-like"/>
</dbReference>
<comment type="caution">
    <text evidence="2">The sequence shown here is derived from an EMBL/GenBank/DDBJ whole genome shotgun (WGS) entry which is preliminary data.</text>
</comment>
<dbReference type="Pfam" id="PF03724">
    <property type="entry name" value="META"/>
    <property type="match status" value="1"/>
</dbReference>
<dbReference type="PANTHER" id="PTHR35535:SF2">
    <property type="entry name" value="DUF306 DOMAIN-CONTAINING PROTEIN"/>
    <property type="match status" value="1"/>
</dbReference>